<dbReference type="PANTHER" id="PTHR45528">
    <property type="entry name" value="SENSOR HISTIDINE KINASE CPXA"/>
    <property type="match status" value="1"/>
</dbReference>
<dbReference type="Proteomes" id="UP000184164">
    <property type="component" value="Unassembled WGS sequence"/>
</dbReference>
<dbReference type="GO" id="GO:0005886">
    <property type="term" value="C:plasma membrane"/>
    <property type="evidence" value="ECO:0007669"/>
    <property type="project" value="UniProtKB-SubCell"/>
</dbReference>
<protein>
    <recommendedName>
        <fullName evidence="3">histidine kinase</fullName>
        <ecNumber evidence="3">2.7.13.3</ecNumber>
    </recommendedName>
</protein>
<evidence type="ECO:0000256" key="6">
    <source>
        <dbReference type="ARBA" id="ARBA00022679"/>
    </source>
</evidence>
<dbReference type="InterPro" id="IPR003661">
    <property type="entry name" value="HisK_dim/P_dom"/>
</dbReference>
<dbReference type="GO" id="GO:0000155">
    <property type="term" value="F:phosphorelay sensor kinase activity"/>
    <property type="evidence" value="ECO:0007669"/>
    <property type="project" value="InterPro"/>
</dbReference>
<name>A0A1M4XWS7_9BACT</name>
<dbReference type="EMBL" id="FQUM01000003">
    <property type="protein sequence ID" value="SHE97692.1"/>
    <property type="molecule type" value="Genomic_DNA"/>
</dbReference>
<evidence type="ECO:0000313" key="16">
    <source>
        <dbReference type="EMBL" id="SHE97692.1"/>
    </source>
</evidence>
<dbReference type="PROSITE" id="PS50109">
    <property type="entry name" value="HIS_KIN"/>
    <property type="match status" value="1"/>
</dbReference>
<evidence type="ECO:0000256" key="9">
    <source>
        <dbReference type="ARBA" id="ARBA00022777"/>
    </source>
</evidence>
<keyword evidence="11 14" id="KW-1133">Transmembrane helix</keyword>
<evidence type="ECO:0000256" key="10">
    <source>
        <dbReference type="ARBA" id="ARBA00022840"/>
    </source>
</evidence>
<organism evidence="16 17">
    <name type="scientific">Mariniphaga anaerophila</name>
    <dbReference type="NCBI Taxonomy" id="1484053"/>
    <lineage>
        <taxon>Bacteria</taxon>
        <taxon>Pseudomonadati</taxon>
        <taxon>Bacteroidota</taxon>
        <taxon>Bacteroidia</taxon>
        <taxon>Marinilabiliales</taxon>
        <taxon>Prolixibacteraceae</taxon>
        <taxon>Mariniphaga</taxon>
    </lineage>
</organism>
<dbReference type="Gene3D" id="1.10.287.130">
    <property type="match status" value="1"/>
</dbReference>
<evidence type="ECO:0000256" key="5">
    <source>
        <dbReference type="ARBA" id="ARBA00022553"/>
    </source>
</evidence>
<evidence type="ECO:0000313" key="17">
    <source>
        <dbReference type="Proteomes" id="UP000184164"/>
    </source>
</evidence>
<evidence type="ECO:0000256" key="7">
    <source>
        <dbReference type="ARBA" id="ARBA00022692"/>
    </source>
</evidence>
<dbReference type="Gene3D" id="3.30.565.10">
    <property type="entry name" value="Histidine kinase-like ATPase, C-terminal domain"/>
    <property type="match status" value="1"/>
</dbReference>
<evidence type="ECO:0000256" key="13">
    <source>
        <dbReference type="ARBA" id="ARBA00023136"/>
    </source>
</evidence>
<keyword evidence="7 14" id="KW-0812">Transmembrane</keyword>
<keyword evidence="9 16" id="KW-0418">Kinase</keyword>
<feature type="transmembrane region" description="Helical" evidence="14">
    <location>
        <begin position="21"/>
        <end position="45"/>
    </location>
</feature>
<dbReference type="InterPro" id="IPR003594">
    <property type="entry name" value="HATPase_dom"/>
</dbReference>
<feature type="transmembrane region" description="Helical" evidence="14">
    <location>
        <begin position="133"/>
        <end position="154"/>
    </location>
</feature>
<keyword evidence="17" id="KW-1185">Reference proteome</keyword>
<dbReference type="SUPFAM" id="SSF47384">
    <property type="entry name" value="Homodimeric domain of signal transducing histidine kinase"/>
    <property type="match status" value="1"/>
</dbReference>
<evidence type="ECO:0000256" key="11">
    <source>
        <dbReference type="ARBA" id="ARBA00022989"/>
    </source>
</evidence>
<keyword evidence="6" id="KW-0808">Transferase</keyword>
<feature type="domain" description="Histidine kinase" evidence="15">
    <location>
        <begin position="221"/>
        <end position="407"/>
    </location>
</feature>
<keyword evidence="13 14" id="KW-0472">Membrane</keyword>
<gene>
    <name evidence="16" type="ORF">SAMN05444274_103145</name>
</gene>
<evidence type="ECO:0000256" key="8">
    <source>
        <dbReference type="ARBA" id="ARBA00022741"/>
    </source>
</evidence>
<evidence type="ECO:0000256" key="4">
    <source>
        <dbReference type="ARBA" id="ARBA00022475"/>
    </source>
</evidence>
<dbReference type="Pfam" id="PF02518">
    <property type="entry name" value="HATPase_c"/>
    <property type="match status" value="1"/>
</dbReference>
<dbReference type="AlphaFoldDB" id="A0A1M4XWS7"/>
<evidence type="ECO:0000256" key="2">
    <source>
        <dbReference type="ARBA" id="ARBA00004651"/>
    </source>
</evidence>
<evidence type="ECO:0000256" key="12">
    <source>
        <dbReference type="ARBA" id="ARBA00023012"/>
    </source>
</evidence>
<keyword evidence="12" id="KW-0902">Two-component regulatory system</keyword>
<evidence type="ECO:0000256" key="1">
    <source>
        <dbReference type="ARBA" id="ARBA00000085"/>
    </source>
</evidence>
<dbReference type="GO" id="GO:0005524">
    <property type="term" value="F:ATP binding"/>
    <property type="evidence" value="ECO:0007669"/>
    <property type="project" value="UniProtKB-KW"/>
</dbReference>
<comment type="subcellular location">
    <subcellularLocation>
        <location evidence="2">Cell membrane</location>
        <topology evidence="2">Multi-pass membrane protein</topology>
    </subcellularLocation>
</comment>
<dbReference type="InterPro" id="IPR036890">
    <property type="entry name" value="HATPase_C_sf"/>
</dbReference>
<evidence type="ECO:0000256" key="14">
    <source>
        <dbReference type="SAM" id="Phobius"/>
    </source>
</evidence>
<dbReference type="PANTHER" id="PTHR45528:SF1">
    <property type="entry name" value="SENSOR HISTIDINE KINASE CPXA"/>
    <property type="match status" value="1"/>
</dbReference>
<sequence length="420" mass="48137">MDTNSIQPHPMKLIKQTYKYTSLWIIPIIVIGSLFSYFIIEFIAYEEVDEFLTYEMERLVKYHKEYNDLPDFHKLEKVIEDVKYDSPVFKDTLILEPGDNEMVPYRQLWFSINHNGRDFTLVLQHLLLGRDDIARGAFLIISGLALLVVFFTFLSVTRVTGKIWNPFYDTLHKITRFKISEPVPRFSSSDIDEFNALNSTLNVLLKKTTEDYRHNKEFNENASHELQTHLAVIKANAEALLSSPKGNAEELESVRKIYSAATQLSQVQKSLLLLSKINNREFSNNVNLNFEEPLRNVLGLFEETIDIREIELTHSTEPCNVFMDAGLAEVLANNLVKNAVKHNIQKGFISIKLTADMLEIENSGTPHAGNPELLLLRFSKGENGNSGIGLAIVKEICDLYNFKIQYEIKNAIHKITIFFG</sequence>
<keyword evidence="4" id="KW-1003">Cell membrane</keyword>
<dbReference type="InterPro" id="IPR050398">
    <property type="entry name" value="HssS/ArlS-like"/>
</dbReference>
<dbReference type="STRING" id="1484053.SAMN05444274_103145"/>
<dbReference type="SUPFAM" id="SSF55874">
    <property type="entry name" value="ATPase domain of HSP90 chaperone/DNA topoisomerase II/histidine kinase"/>
    <property type="match status" value="1"/>
</dbReference>
<dbReference type="InterPro" id="IPR005467">
    <property type="entry name" value="His_kinase_dom"/>
</dbReference>
<dbReference type="Pfam" id="PF00512">
    <property type="entry name" value="HisKA"/>
    <property type="match status" value="1"/>
</dbReference>
<proteinExistence type="predicted"/>
<evidence type="ECO:0000259" key="15">
    <source>
        <dbReference type="PROSITE" id="PS50109"/>
    </source>
</evidence>
<comment type="catalytic activity">
    <reaction evidence="1">
        <text>ATP + protein L-histidine = ADP + protein N-phospho-L-histidine.</text>
        <dbReference type="EC" id="2.7.13.3"/>
    </reaction>
</comment>
<accession>A0A1M4XWS7</accession>
<evidence type="ECO:0000256" key="3">
    <source>
        <dbReference type="ARBA" id="ARBA00012438"/>
    </source>
</evidence>
<keyword evidence="8" id="KW-0547">Nucleotide-binding</keyword>
<dbReference type="SMART" id="SM00388">
    <property type="entry name" value="HisKA"/>
    <property type="match status" value="1"/>
</dbReference>
<keyword evidence="5" id="KW-0597">Phosphoprotein</keyword>
<keyword evidence="10" id="KW-0067">ATP-binding</keyword>
<dbReference type="EC" id="2.7.13.3" evidence="3"/>
<dbReference type="InterPro" id="IPR036097">
    <property type="entry name" value="HisK_dim/P_sf"/>
</dbReference>
<reference evidence="16 17" key="1">
    <citation type="submission" date="2016-11" db="EMBL/GenBank/DDBJ databases">
        <authorList>
            <person name="Jaros S."/>
            <person name="Januszkiewicz K."/>
            <person name="Wedrychowicz H."/>
        </authorList>
    </citation>
    <scope>NUCLEOTIDE SEQUENCE [LARGE SCALE GENOMIC DNA]</scope>
    <source>
        <strain evidence="16 17">DSM 26910</strain>
    </source>
</reference>